<feature type="transmembrane region" description="Helical" evidence="7">
    <location>
        <begin position="55"/>
        <end position="79"/>
    </location>
</feature>
<evidence type="ECO:0000313" key="13">
    <source>
        <dbReference type="Proteomes" id="UP000314285"/>
    </source>
</evidence>
<dbReference type="InterPro" id="IPR023408">
    <property type="entry name" value="MscS_beta-dom_sf"/>
</dbReference>
<dbReference type="InterPro" id="IPR010920">
    <property type="entry name" value="LSM_dom_sf"/>
</dbReference>
<comment type="caution">
    <text evidence="10">The sequence shown here is derived from an EMBL/GenBank/DDBJ whole genome shotgun (WGS) entry which is preliminary data.</text>
</comment>
<dbReference type="RefSeq" id="WP_005017875.1">
    <property type="nucleotide sequence ID" value="NZ_BKHE01000012.1"/>
</dbReference>
<comment type="subunit">
    <text evidence="7">Homoheptamer.</text>
</comment>
<dbReference type="EMBL" id="DPXL01000050">
    <property type="protein sequence ID" value="HCM30822.1"/>
    <property type="molecule type" value="Genomic_DNA"/>
</dbReference>
<dbReference type="GO" id="GO:0008381">
    <property type="term" value="F:mechanosensitive monoatomic ion channel activity"/>
    <property type="evidence" value="ECO:0007669"/>
    <property type="project" value="InterPro"/>
</dbReference>
<dbReference type="SUPFAM" id="SSF82689">
    <property type="entry name" value="Mechanosensitive channel protein MscS (YggB), C-terminal domain"/>
    <property type="match status" value="1"/>
</dbReference>
<dbReference type="GeneID" id="56307140"/>
<evidence type="ECO:0000259" key="9">
    <source>
        <dbReference type="Pfam" id="PF21082"/>
    </source>
</evidence>
<proteinExistence type="inferred from homology"/>
<dbReference type="InterPro" id="IPR011066">
    <property type="entry name" value="MscS_channel_C_sf"/>
</dbReference>
<comment type="similarity">
    <text evidence="2 7">Belongs to the MscS (TC 1.A.23) family.</text>
</comment>
<dbReference type="Pfam" id="PF21082">
    <property type="entry name" value="MS_channel_3rd"/>
    <property type="match status" value="1"/>
</dbReference>
<dbReference type="SUPFAM" id="SSF50182">
    <property type="entry name" value="Sm-like ribonucleoproteins"/>
    <property type="match status" value="1"/>
</dbReference>
<dbReference type="Pfam" id="PF00924">
    <property type="entry name" value="MS_channel_2nd"/>
    <property type="match status" value="1"/>
</dbReference>
<keyword evidence="7" id="KW-0997">Cell inner membrane</keyword>
<evidence type="ECO:0000256" key="7">
    <source>
        <dbReference type="RuleBase" id="RU369025"/>
    </source>
</evidence>
<evidence type="ECO:0000256" key="5">
    <source>
        <dbReference type="ARBA" id="ARBA00022989"/>
    </source>
</evidence>
<dbReference type="AlphaFoldDB" id="A0A2T1J0Q2"/>
<keyword evidence="7" id="KW-0813">Transport</keyword>
<protein>
    <recommendedName>
        <fullName evidence="7">Small-conductance mechanosensitive channel</fullName>
    </recommendedName>
</protein>
<dbReference type="STRING" id="40216.GCA_001917365_01807"/>
<keyword evidence="5 7" id="KW-1133">Transmembrane helix</keyword>
<name>A0A2T1J0Q2_ACIRA</name>
<feature type="transmembrane region" description="Helical" evidence="7">
    <location>
        <begin position="100"/>
        <end position="120"/>
    </location>
</feature>
<comment type="caution">
    <text evidence="7">Lacks conserved residue(s) required for the propagation of feature annotation.</text>
</comment>
<dbReference type="Gene3D" id="2.30.30.60">
    <property type="match status" value="1"/>
</dbReference>
<evidence type="ECO:0000256" key="3">
    <source>
        <dbReference type="ARBA" id="ARBA00022475"/>
    </source>
</evidence>
<evidence type="ECO:0000313" key="11">
    <source>
        <dbReference type="EMBL" id="TNX91742.1"/>
    </source>
</evidence>
<feature type="domain" description="Mechanosensitive ion channel MscS C-terminal" evidence="9">
    <location>
        <begin position="217"/>
        <end position="300"/>
    </location>
</feature>
<evidence type="ECO:0000256" key="2">
    <source>
        <dbReference type="ARBA" id="ARBA00008017"/>
    </source>
</evidence>
<gene>
    <name evidence="10" type="ORF">DIC32_03600</name>
    <name evidence="11" type="ORF">FHY67_09310</name>
</gene>
<dbReference type="InterPro" id="IPR045275">
    <property type="entry name" value="MscS_archaea/bacteria_type"/>
</dbReference>
<organism evidence="10 12">
    <name type="scientific">Acinetobacter radioresistens</name>
    <dbReference type="NCBI Taxonomy" id="40216"/>
    <lineage>
        <taxon>Bacteria</taxon>
        <taxon>Pseudomonadati</taxon>
        <taxon>Pseudomonadota</taxon>
        <taxon>Gammaproteobacteria</taxon>
        <taxon>Moraxellales</taxon>
        <taxon>Moraxellaceae</taxon>
        <taxon>Acinetobacter</taxon>
    </lineage>
</organism>
<dbReference type="InterPro" id="IPR011014">
    <property type="entry name" value="MscS_channel_TM-2"/>
</dbReference>
<feature type="domain" description="Mechanosensitive ion channel MscS" evidence="8">
    <location>
        <begin position="143"/>
        <end position="206"/>
    </location>
</feature>
<dbReference type="Gene3D" id="1.10.287.1260">
    <property type="match status" value="1"/>
</dbReference>
<reference evidence="10 12" key="1">
    <citation type="journal article" date="2018" name="Nat. Biotechnol.">
        <title>A standardized bacterial taxonomy based on genome phylogeny substantially revises the tree of life.</title>
        <authorList>
            <person name="Parks D.H."/>
            <person name="Chuvochina M."/>
            <person name="Waite D.W."/>
            <person name="Rinke C."/>
            <person name="Skarshewski A."/>
            <person name="Chaumeil P.A."/>
            <person name="Hugenholtz P."/>
        </authorList>
    </citation>
    <scope>NUCLEOTIDE SEQUENCE [LARGE SCALE GENOMIC DNA]</scope>
    <source>
        <strain evidence="10">UBA10045</strain>
    </source>
</reference>
<keyword evidence="6 7" id="KW-0472">Membrane</keyword>
<evidence type="ECO:0000313" key="12">
    <source>
        <dbReference type="Proteomes" id="UP000262257"/>
    </source>
</evidence>
<dbReference type="Proteomes" id="UP000262257">
    <property type="component" value="Unassembled WGS sequence"/>
</dbReference>
<comment type="subcellular location">
    <subcellularLocation>
        <location evidence="7">Cell inner membrane</location>
        <topology evidence="7">Multi-pass membrane protein</topology>
    </subcellularLocation>
    <subcellularLocation>
        <location evidence="1">Cell membrane</location>
        <topology evidence="1">Multi-pass membrane protein</topology>
    </subcellularLocation>
</comment>
<dbReference type="InterPro" id="IPR049278">
    <property type="entry name" value="MS_channel_C"/>
</dbReference>
<dbReference type="Proteomes" id="UP000314285">
    <property type="component" value="Unassembled WGS sequence"/>
</dbReference>
<dbReference type="Gene3D" id="3.30.70.100">
    <property type="match status" value="1"/>
</dbReference>
<dbReference type="GO" id="GO:0005886">
    <property type="term" value="C:plasma membrane"/>
    <property type="evidence" value="ECO:0007669"/>
    <property type="project" value="UniProtKB-SubCell"/>
</dbReference>
<dbReference type="PANTHER" id="PTHR30221">
    <property type="entry name" value="SMALL-CONDUCTANCE MECHANOSENSITIVE CHANNEL"/>
    <property type="match status" value="1"/>
</dbReference>
<dbReference type="EMBL" id="VFBM01000006">
    <property type="protein sequence ID" value="TNX91742.1"/>
    <property type="molecule type" value="Genomic_DNA"/>
</dbReference>
<reference evidence="11 13" key="2">
    <citation type="submission" date="2019-06" db="EMBL/GenBank/DDBJ databases">
        <title>Genome of Acinetobacter radioresistens APH1, a phenol degrading strain.</title>
        <authorList>
            <person name="Liu Y."/>
        </authorList>
    </citation>
    <scope>NUCLEOTIDE SEQUENCE [LARGE SCALE GENOMIC DNA]</scope>
    <source>
        <strain evidence="11 13">APH1</strain>
    </source>
</reference>
<evidence type="ECO:0000256" key="4">
    <source>
        <dbReference type="ARBA" id="ARBA00022692"/>
    </source>
</evidence>
<dbReference type="InterPro" id="IPR006685">
    <property type="entry name" value="MscS_channel_2nd"/>
</dbReference>
<evidence type="ECO:0000259" key="8">
    <source>
        <dbReference type="Pfam" id="PF00924"/>
    </source>
</evidence>
<keyword evidence="7" id="KW-0406">Ion transport</keyword>
<dbReference type="KEGG" id="arj:DOM24_13630"/>
<accession>A0A2T1J0Q2</accession>
<comment type="function">
    <text evidence="7">Mechanosensitive channel that participates in the regulation of osmotic pressure changes within the cell, opening in response to stretch forces in the membrane lipid bilayer, without the need for other proteins. Contributes to normal resistance to hypoosmotic shock. Forms an ion channel of 1.0 nanosiemens conductance with a slight preference for anions.</text>
</comment>
<dbReference type="PANTHER" id="PTHR30221:SF1">
    <property type="entry name" value="SMALL-CONDUCTANCE MECHANOSENSITIVE CHANNEL"/>
    <property type="match status" value="1"/>
</dbReference>
<sequence length="330" mass="36865">MAEEAKKLSDVTEGTTQLLHEAGEKTAQKVIEHTSKYNDAYSTIDKIIEGFWERVPYFCIALAVFLIFWLLSALFKFFIRKTLHNKTYTRQNLVLVLNRVGSTFIVSFGLLIALVISVPGFTPGQLMSALGIGSVAIGFAFKDIFQNLLSGILILLSEPFRIGDDIIVNGLEGTVEDIQIRATYLRSPDGRRILIPNATVYTSSITVNTAYPRRRCNFDVGISYEDDAQKAKELILNILNNQRTILSQPAFSVNVSALSDFSVRLSVFWWIDTKETNIGASVSEVQEQVIKAFDEHGISIPYPVQEVKVYRGDNSLVQEDKPSDATKQPT</sequence>
<dbReference type="SUPFAM" id="SSF82861">
    <property type="entry name" value="Mechanosensitive channel protein MscS (YggB), transmembrane region"/>
    <property type="match status" value="1"/>
</dbReference>
<keyword evidence="4 7" id="KW-0812">Transmembrane</keyword>
<keyword evidence="7" id="KW-0407">Ion channel</keyword>
<evidence type="ECO:0000313" key="10">
    <source>
        <dbReference type="EMBL" id="HCM30822.1"/>
    </source>
</evidence>
<evidence type="ECO:0000256" key="1">
    <source>
        <dbReference type="ARBA" id="ARBA00004651"/>
    </source>
</evidence>
<keyword evidence="3" id="KW-1003">Cell membrane</keyword>
<evidence type="ECO:0000256" key="6">
    <source>
        <dbReference type="ARBA" id="ARBA00023136"/>
    </source>
</evidence>